<dbReference type="EMBL" id="FN653124">
    <property type="protein sequence ID" value="CBY12489.1"/>
    <property type="molecule type" value="Genomic_DNA"/>
</dbReference>
<sequence length="64" mass="7489">MTYLQIARLKSQLAVVRLKLDHLPQHSPEGIRYRTGRRPGIRGKQHRILMGNCNLQACKSFYIR</sequence>
<accession>E4XRU1</accession>
<reference evidence="1" key="1">
    <citation type="journal article" date="2010" name="Science">
        <title>Plasticity of animal genome architecture unmasked by rapid evolution of a pelagic tunicate.</title>
        <authorList>
            <person name="Denoeud F."/>
            <person name="Henriet S."/>
            <person name="Mungpakdee S."/>
            <person name="Aury J.M."/>
            <person name="Da Silva C."/>
            <person name="Brinkmann H."/>
            <person name="Mikhaleva J."/>
            <person name="Olsen L.C."/>
            <person name="Jubin C."/>
            <person name="Canestro C."/>
            <person name="Bouquet J.M."/>
            <person name="Danks G."/>
            <person name="Poulain J."/>
            <person name="Campsteijn C."/>
            <person name="Adamski M."/>
            <person name="Cross I."/>
            <person name="Yadetie F."/>
            <person name="Muffato M."/>
            <person name="Louis A."/>
            <person name="Butcher S."/>
            <person name="Tsagkogeorga G."/>
            <person name="Konrad A."/>
            <person name="Singh S."/>
            <person name="Jensen M.F."/>
            <person name="Cong E.H."/>
            <person name="Eikeseth-Otteraa H."/>
            <person name="Noel B."/>
            <person name="Anthouard V."/>
            <person name="Porcel B.M."/>
            <person name="Kachouri-Lafond R."/>
            <person name="Nishino A."/>
            <person name="Ugolini M."/>
            <person name="Chourrout P."/>
            <person name="Nishida H."/>
            <person name="Aasland R."/>
            <person name="Huzurbazar S."/>
            <person name="Westhof E."/>
            <person name="Delsuc F."/>
            <person name="Lehrach H."/>
            <person name="Reinhardt R."/>
            <person name="Weissenbach J."/>
            <person name="Roy S.W."/>
            <person name="Artiguenave F."/>
            <person name="Postlethwait J.H."/>
            <person name="Manak J.R."/>
            <person name="Thompson E.M."/>
            <person name="Jaillon O."/>
            <person name="Du Pasquier L."/>
            <person name="Boudinot P."/>
            <person name="Liberles D.A."/>
            <person name="Volff J.N."/>
            <person name="Philippe H."/>
            <person name="Lenhard B."/>
            <person name="Roest Crollius H."/>
            <person name="Wincker P."/>
            <person name="Chourrout D."/>
        </authorList>
    </citation>
    <scope>NUCLEOTIDE SEQUENCE [LARGE SCALE GENOMIC DNA]</scope>
</reference>
<dbReference type="AlphaFoldDB" id="E4XRU1"/>
<evidence type="ECO:0000313" key="1">
    <source>
        <dbReference type="EMBL" id="CBY12489.1"/>
    </source>
</evidence>
<evidence type="ECO:0000313" key="2">
    <source>
        <dbReference type="Proteomes" id="UP000001307"/>
    </source>
</evidence>
<keyword evidence="2" id="KW-1185">Reference proteome</keyword>
<name>E4XRU1_OIKDI</name>
<protein>
    <submittedName>
        <fullName evidence="1">Uncharacterized protein</fullName>
    </submittedName>
</protein>
<organism evidence="1">
    <name type="scientific">Oikopleura dioica</name>
    <name type="common">Tunicate</name>
    <dbReference type="NCBI Taxonomy" id="34765"/>
    <lineage>
        <taxon>Eukaryota</taxon>
        <taxon>Metazoa</taxon>
        <taxon>Chordata</taxon>
        <taxon>Tunicata</taxon>
        <taxon>Appendicularia</taxon>
        <taxon>Copelata</taxon>
        <taxon>Oikopleuridae</taxon>
        <taxon>Oikopleura</taxon>
    </lineage>
</organism>
<dbReference type="Proteomes" id="UP000001307">
    <property type="component" value="Unassembled WGS sequence"/>
</dbReference>
<gene>
    <name evidence="1" type="ORF">GSOID_T00001883001</name>
</gene>
<proteinExistence type="predicted"/>
<dbReference type="InParanoid" id="E4XRU1"/>